<dbReference type="SMART" id="SM00642">
    <property type="entry name" value="Aamy"/>
    <property type="match status" value="1"/>
</dbReference>
<dbReference type="CDD" id="cd02857">
    <property type="entry name" value="E_set_CDase_PDE_N"/>
    <property type="match status" value="1"/>
</dbReference>
<evidence type="ECO:0000256" key="2">
    <source>
        <dbReference type="ARBA" id="ARBA00022801"/>
    </source>
</evidence>
<evidence type="ECO:0000313" key="6">
    <source>
        <dbReference type="Proteomes" id="UP000266172"/>
    </source>
</evidence>
<dbReference type="InterPro" id="IPR006047">
    <property type="entry name" value="GH13_cat_dom"/>
</dbReference>
<dbReference type="InterPro" id="IPR017853">
    <property type="entry name" value="GH"/>
</dbReference>
<dbReference type="EMBL" id="QRVL01000005">
    <property type="protein sequence ID" value="RGS40833.1"/>
    <property type="molecule type" value="Genomic_DNA"/>
</dbReference>
<evidence type="ECO:0000259" key="4">
    <source>
        <dbReference type="SMART" id="SM00642"/>
    </source>
</evidence>
<dbReference type="PANTHER" id="PTHR10357:SF210">
    <property type="entry name" value="MALTODEXTRIN GLUCOSIDASE"/>
    <property type="match status" value="1"/>
</dbReference>
<dbReference type="InterPro" id="IPR013783">
    <property type="entry name" value="Ig-like_fold"/>
</dbReference>
<dbReference type="InterPro" id="IPR004185">
    <property type="entry name" value="Glyco_hydro_13_lg-like_dom"/>
</dbReference>
<dbReference type="InterPro" id="IPR045857">
    <property type="entry name" value="O16G_dom_2"/>
</dbReference>
<dbReference type="SUPFAM" id="SSF81296">
    <property type="entry name" value="E set domains"/>
    <property type="match status" value="1"/>
</dbReference>
<dbReference type="AlphaFoldDB" id="A0A395V9V2"/>
<comment type="caution">
    <text evidence="5">The sequence shown here is derived from an EMBL/GenBank/DDBJ whole genome shotgun (WGS) entry which is preliminary data.</text>
</comment>
<evidence type="ECO:0000256" key="1">
    <source>
        <dbReference type="ARBA" id="ARBA00008061"/>
    </source>
</evidence>
<protein>
    <submittedName>
        <fullName evidence="5">Alpha-glycosidase</fullName>
    </submittedName>
</protein>
<feature type="domain" description="Glycosyl hydrolase family 13 catalytic" evidence="4">
    <location>
        <begin position="153"/>
        <end position="518"/>
    </location>
</feature>
<keyword evidence="3 5" id="KW-0326">Glycosidase</keyword>
<sequence length="597" mass="69075">MDLYRGKTMNLAEITHRAYFLDCYPLDERHLKISIQTGKDVDEVILWAGDPYSAGIAENEQNWQGERVPMELERELAHRNVYSAVLTPAYRRVKYHFEITGGGESVCLFEDGFVKNAEHFPEERMIQRFIYPWMNRADIMKVPDWAENIVWYQIFPDRFCRKNPGEKRHSCREWACQEDATWKEFYGGDLSGIRSRLAYIADLGVGGIYLNPILWSDSNHRYDTIDYHSVEPDIGTEEELKTLIAEAHALGLRVMIDAVFNHCGAKCALWQDVLEKGPQSSYYHWFCVNRWPIDARTHATKRGDYFSFAFVDNMPKFDTSEPDVMEYLTGIAKHWVCDWKVDGIRFDVGNEISHAFLKHLRLELKKCNPKLFLLGEIWHDSFPWLLGDEYDSTMNYPFLACVNNFWADKTQSGTDFMHGINQCYSMYYEQVNRVLFNLLDSHDTDRLMERCHGNADTFLAQLTVLFTMQGAPGIYYGTEIGMDGGGTKANRKCMPWEEIDAGSFAELSGQVKQLIAMRRQHPQTRSGKVVWDVREDSRLLHYYKKKEGQKTLEVCINAGEEPVRTGERGLPEPEDCLFANGLEHGSLRPQGVFIRLV</sequence>
<keyword evidence="2" id="KW-0378">Hydrolase</keyword>
<dbReference type="GO" id="GO:0005975">
    <property type="term" value="P:carbohydrate metabolic process"/>
    <property type="evidence" value="ECO:0007669"/>
    <property type="project" value="InterPro"/>
</dbReference>
<dbReference type="InterPro" id="IPR014756">
    <property type="entry name" value="Ig_E-set"/>
</dbReference>
<reference evidence="5 6" key="1">
    <citation type="submission" date="2018-08" db="EMBL/GenBank/DDBJ databases">
        <title>A genome reference for cultivated species of the human gut microbiota.</title>
        <authorList>
            <person name="Zou Y."/>
            <person name="Xue W."/>
            <person name="Luo G."/>
        </authorList>
    </citation>
    <scope>NUCLEOTIDE SEQUENCE [LARGE SCALE GENOMIC DNA]</scope>
    <source>
        <strain evidence="5 6">AF22-12AC</strain>
    </source>
</reference>
<dbReference type="CDD" id="cd11338">
    <property type="entry name" value="AmyAc_CMD"/>
    <property type="match status" value="1"/>
</dbReference>
<dbReference type="GO" id="GO:0004553">
    <property type="term" value="F:hydrolase activity, hydrolyzing O-glycosyl compounds"/>
    <property type="evidence" value="ECO:0007669"/>
    <property type="project" value="InterPro"/>
</dbReference>
<dbReference type="PANTHER" id="PTHR10357">
    <property type="entry name" value="ALPHA-AMYLASE FAMILY MEMBER"/>
    <property type="match status" value="1"/>
</dbReference>
<evidence type="ECO:0000313" key="5">
    <source>
        <dbReference type="EMBL" id="RGS40833.1"/>
    </source>
</evidence>
<dbReference type="Gene3D" id="3.90.400.10">
    <property type="entry name" value="Oligo-1,6-glucosidase, Domain 2"/>
    <property type="match status" value="1"/>
</dbReference>
<organism evidence="5 6">
    <name type="scientific">Roseburia hominis</name>
    <dbReference type="NCBI Taxonomy" id="301301"/>
    <lineage>
        <taxon>Bacteria</taxon>
        <taxon>Bacillati</taxon>
        <taxon>Bacillota</taxon>
        <taxon>Clostridia</taxon>
        <taxon>Lachnospirales</taxon>
        <taxon>Lachnospiraceae</taxon>
        <taxon>Roseburia</taxon>
    </lineage>
</organism>
<dbReference type="Proteomes" id="UP000266172">
    <property type="component" value="Unassembled WGS sequence"/>
</dbReference>
<dbReference type="SUPFAM" id="SSF51445">
    <property type="entry name" value="(Trans)glycosidases"/>
    <property type="match status" value="1"/>
</dbReference>
<comment type="similarity">
    <text evidence="1">Belongs to the glycosyl hydrolase 13 family.</text>
</comment>
<dbReference type="Gene3D" id="2.60.40.10">
    <property type="entry name" value="Immunoglobulins"/>
    <property type="match status" value="1"/>
</dbReference>
<dbReference type="Gene3D" id="3.20.20.80">
    <property type="entry name" value="Glycosidases"/>
    <property type="match status" value="1"/>
</dbReference>
<dbReference type="Pfam" id="PF00128">
    <property type="entry name" value="Alpha-amylase"/>
    <property type="match status" value="1"/>
</dbReference>
<evidence type="ECO:0000256" key="3">
    <source>
        <dbReference type="ARBA" id="ARBA00023295"/>
    </source>
</evidence>
<dbReference type="Pfam" id="PF02903">
    <property type="entry name" value="Alpha-amylase_N"/>
    <property type="match status" value="1"/>
</dbReference>
<proteinExistence type="inferred from homology"/>
<name>A0A395V9V2_9FIRM</name>
<gene>
    <name evidence="5" type="ORF">DWX93_08640</name>
</gene>
<accession>A0A395V9V2</accession>